<keyword evidence="4" id="KW-1185">Reference proteome</keyword>
<dbReference type="PaxDb" id="3218-PP1S132_157V6.1"/>
<protein>
    <recommendedName>
        <fullName evidence="1">DUF7477 domain-containing protein</fullName>
    </recommendedName>
</protein>
<accession>A0A2K1IRW5</accession>
<dbReference type="EMBL" id="ABEU02000021">
    <property type="protein sequence ID" value="PNR32017.1"/>
    <property type="molecule type" value="Genomic_DNA"/>
</dbReference>
<reference evidence="3" key="3">
    <citation type="submission" date="2020-12" db="UniProtKB">
        <authorList>
            <consortium name="EnsemblPlants"/>
        </authorList>
    </citation>
    <scope>IDENTIFICATION</scope>
</reference>
<reference evidence="2 4" key="1">
    <citation type="journal article" date="2008" name="Science">
        <title>The Physcomitrella genome reveals evolutionary insights into the conquest of land by plants.</title>
        <authorList>
            <person name="Rensing S."/>
            <person name="Lang D."/>
            <person name="Zimmer A."/>
            <person name="Terry A."/>
            <person name="Salamov A."/>
            <person name="Shapiro H."/>
            <person name="Nishiyama T."/>
            <person name="Perroud P.-F."/>
            <person name="Lindquist E."/>
            <person name="Kamisugi Y."/>
            <person name="Tanahashi T."/>
            <person name="Sakakibara K."/>
            <person name="Fujita T."/>
            <person name="Oishi K."/>
            <person name="Shin-I T."/>
            <person name="Kuroki Y."/>
            <person name="Toyoda A."/>
            <person name="Suzuki Y."/>
            <person name="Hashimoto A."/>
            <person name="Yamaguchi K."/>
            <person name="Sugano A."/>
            <person name="Kohara Y."/>
            <person name="Fujiyama A."/>
            <person name="Anterola A."/>
            <person name="Aoki S."/>
            <person name="Ashton N."/>
            <person name="Barbazuk W.B."/>
            <person name="Barker E."/>
            <person name="Bennetzen J."/>
            <person name="Bezanilla M."/>
            <person name="Blankenship R."/>
            <person name="Cho S.H."/>
            <person name="Dutcher S."/>
            <person name="Estelle M."/>
            <person name="Fawcett J.A."/>
            <person name="Gundlach H."/>
            <person name="Hanada K."/>
            <person name="Heyl A."/>
            <person name="Hicks K.A."/>
            <person name="Hugh J."/>
            <person name="Lohr M."/>
            <person name="Mayer K."/>
            <person name="Melkozernov A."/>
            <person name="Murata T."/>
            <person name="Nelson D."/>
            <person name="Pils B."/>
            <person name="Prigge M."/>
            <person name="Reiss B."/>
            <person name="Renner T."/>
            <person name="Rombauts S."/>
            <person name="Rushton P."/>
            <person name="Sanderfoot A."/>
            <person name="Schween G."/>
            <person name="Shiu S.-H."/>
            <person name="Stueber K."/>
            <person name="Theodoulou F.L."/>
            <person name="Tu H."/>
            <person name="Van de Peer Y."/>
            <person name="Verrier P.J."/>
            <person name="Waters E."/>
            <person name="Wood A."/>
            <person name="Yang L."/>
            <person name="Cove D."/>
            <person name="Cuming A."/>
            <person name="Hasebe M."/>
            <person name="Lucas S."/>
            <person name="Mishler D.B."/>
            <person name="Reski R."/>
            <person name="Grigoriev I."/>
            <person name="Quatrano R.S."/>
            <person name="Boore J.L."/>
        </authorList>
    </citation>
    <scope>NUCLEOTIDE SEQUENCE [LARGE SCALE GENOMIC DNA]</scope>
    <source>
        <strain evidence="3 4">cv. Gransden 2004</strain>
    </source>
</reference>
<dbReference type="Pfam" id="PF24289">
    <property type="entry name" value="DUF7477"/>
    <property type="match status" value="1"/>
</dbReference>
<dbReference type="STRING" id="3218.A0A2K1IRW5"/>
<evidence type="ECO:0000313" key="2">
    <source>
        <dbReference type="EMBL" id="PNR32017.1"/>
    </source>
</evidence>
<proteinExistence type="predicted"/>
<gene>
    <name evidence="2" type="ORF">PHYPA_026142</name>
</gene>
<organism evidence="2">
    <name type="scientific">Physcomitrium patens</name>
    <name type="common">Spreading-leaved earth moss</name>
    <name type="synonym">Physcomitrella patens</name>
    <dbReference type="NCBI Taxonomy" id="3218"/>
    <lineage>
        <taxon>Eukaryota</taxon>
        <taxon>Viridiplantae</taxon>
        <taxon>Streptophyta</taxon>
        <taxon>Embryophyta</taxon>
        <taxon>Bryophyta</taxon>
        <taxon>Bryophytina</taxon>
        <taxon>Bryopsida</taxon>
        <taxon>Funariidae</taxon>
        <taxon>Funariales</taxon>
        <taxon>Funariaceae</taxon>
        <taxon>Physcomitrium</taxon>
    </lineage>
</organism>
<evidence type="ECO:0000313" key="4">
    <source>
        <dbReference type="Proteomes" id="UP000006727"/>
    </source>
</evidence>
<dbReference type="Proteomes" id="UP000006727">
    <property type="component" value="Chromosome 21"/>
</dbReference>
<dbReference type="AlphaFoldDB" id="A0A2K1IRW5"/>
<reference evidence="2 4" key="2">
    <citation type="journal article" date="2018" name="Plant J.">
        <title>The Physcomitrella patens chromosome-scale assembly reveals moss genome structure and evolution.</title>
        <authorList>
            <person name="Lang D."/>
            <person name="Ullrich K.K."/>
            <person name="Murat F."/>
            <person name="Fuchs J."/>
            <person name="Jenkins J."/>
            <person name="Haas F.B."/>
            <person name="Piednoel M."/>
            <person name="Gundlach H."/>
            <person name="Van Bel M."/>
            <person name="Meyberg R."/>
            <person name="Vives C."/>
            <person name="Morata J."/>
            <person name="Symeonidi A."/>
            <person name="Hiss M."/>
            <person name="Muchero W."/>
            <person name="Kamisugi Y."/>
            <person name="Saleh O."/>
            <person name="Blanc G."/>
            <person name="Decker E.L."/>
            <person name="van Gessel N."/>
            <person name="Grimwood J."/>
            <person name="Hayes R.D."/>
            <person name="Graham S.W."/>
            <person name="Gunter L.E."/>
            <person name="McDaniel S.F."/>
            <person name="Hoernstein S.N.W."/>
            <person name="Larsson A."/>
            <person name="Li F.W."/>
            <person name="Perroud P.F."/>
            <person name="Phillips J."/>
            <person name="Ranjan P."/>
            <person name="Rokshar D.S."/>
            <person name="Rothfels C.J."/>
            <person name="Schneider L."/>
            <person name="Shu S."/>
            <person name="Stevenson D.W."/>
            <person name="Thummler F."/>
            <person name="Tillich M."/>
            <person name="Villarreal Aguilar J.C."/>
            <person name="Widiez T."/>
            <person name="Wong G.K."/>
            <person name="Wymore A."/>
            <person name="Zhang Y."/>
            <person name="Zimmer A.D."/>
            <person name="Quatrano R.S."/>
            <person name="Mayer K.F.X."/>
            <person name="Goodstein D."/>
            <person name="Casacuberta J.M."/>
            <person name="Vandepoele K."/>
            <person name="Reski R."/>
            <person name="Cuming A.C."/>
            <person name="Tuskan G.A."/>
            <person name="Maumus F."/>
            <person name="Salse J."/>
            <person name="Schmutz J."/>
            <person name="Rensing S.A."/>
        </authorList>
    </citation>
    <scope>NUCLEOTIDE SEQUENCE [LARGE SCALE GENOMIC DNA]</scope>
    <source>
        <strain evidence="3 4">cv. Gransden 2004</strain>
    </source>
</reference>
<sequence length="89" mass="10416">MCRYHYDVVDFQLTKYMEKGNEDGLYISSVASCTNLWALIMDARTRFTTQVHELSHVFAVLECMWVYLEIYFVQDFACALWEGEVEIGA</sequence>
<evidence type="ECO:0000313" key="3">
    <source>
        <dbReference type="EnsemblPlants" id="Pp3c21_14160V3.1"/>
    </source>
</evidence>
<dbReference type="Gramene" id="Pp3c21_14160V3.1">
    <property type="protein sequence ID" value="Pp3c21_14160V3.1"/>
    <property type="gene ID" value="Pp3c21_14160"/>
</dbReference>
<dbReference type="InParanoid" id="A0A2K1IRW5"/>
<feature type="domain" description="DUF7477" evidence="1">
    <location>
        <begin position="3"/>
        <end position="63"/>
    </location>
</feature>
<evidence type="ECO:0000259" key="1">
    <source>
        <dbReference type="Pfam" id="PF24289"/>
    </source>
</evidence>
<name>A0A2K1IRW5_PHYPA</name>
<dbReference type="InterPro" id="IPR055900">
    <property type="entry name" value="DUF7477"/>
</dbReference>
<dbReference type="EnsemblPlants" id="Pp3c21_14160V3.1">
    <property type="protein sequence ID" value="Pp3c21_14160V3.1"/>
    <property type="gene ID" value="Pp3c21_14160"/>
</dbReference>